<dbReference type="Pfam" id="PF00697">
    <property type="entry name" value="PRAI"/>
    <property type="match status" value="1"/>
</dbReference>
<evidence type="ECO:0000259" key="9">
    <source>
        <dbReference type="Pfam" id="PF00697"/>
    </source>
</evidence>
<evidence type="ECO:0000256" key="4">
    <source>
        <dbReference type="ARBA" id="ARBA00022272"/>
    </source>
</evidence>
<evidence type="ECO:0000256" key="6">
    <source>
        <dbReference type="ARBA" id="ARBA00022822"/>
    </source>
</evidence>
<dbReference type="Proteomes" id="UP000228920">
    <property type="component" value="Unassembled WGS sequence"/>
</dbReference>
<evidence type="ECO:0000256" key="2">
    <source>
        <dbReference type="ARBA" id="ARBA00004664"/>
    </source>
</evidence>
<evidence type="ECO:0000313" key="10">
    <source>
        <dbReference type="EMBL" id="PIZ46401.1"/>
    </source>
</evidence>
<evidence type="ECO:0000256" key="7">
    <source>
        <dbReference type="ARBA" id="ARBA00023141"/>
    </source>
</evidence>
<evidence type="ECO:0000256" key="5">
    <source>
        <dbReference type="ARBA" id="ARBA00022605"/>
    </source>
</evidence>
<comment type="pathway">
    <text evidence="2">Amino-acid biosynthesis; L-tryptophan biosynthesis; L-tryptophan from chorismate: step 3/5.</text>
</comment>
<accession>A0A2M7TJN9</accession>
<name>A0A2M7TJN9_UNCKA</name>
<dbReference type="GO" id="GO:0004640">
    <property type="term" value="F:phosphoribosylanthranilate isomerase activity"/>
    <property type="evidence" value="ECO:0007669"/>
    <property type="project" value="UniProtKB-EC"/>
</dbReference>
<dbReference type="InterPro" id="IPR011060">
    <property type="entry name" value="RibuloseP-bd_barrel"/>
</dbReference>
<gene>
    <name evidence="10" type="ORF">COY32_03425</name>
</gene>
<dbReference type="PANTHER" id="PTHR42894">
    <property type="entry name" value="N-(5'-PHOSPHORIBOSYL)ANTHRANILATE ISOMERASE"/>
    <property type="match status" value="1"/>
</dbReference>
<protein>
    <recommendedName>
        <fullName evidence="4">N-(5'-phosphoribosyl)anthranilate isomerase</fullName>
        <ecNumber evidence="3">5.3.1.24</ecNumber>
    </recommendedName>
</protein>
<dbReference type="Gene3D" id="3.20.20.70">
    <property type="entry name" value="Aldolase class I"/>
    <property type="match status" value="1"/>
</dbReference>
<organism evidence="10 11">
    <name type="scientific">candidate division WWE3 bacterium CG_4_10_14_0_2_um_filter_41_14</name>
    <dbReference type="NCBI Taxonomy" id="1975072"/>
    <lineage>
        <taxon>Bacteria</taxon>
        <taxon>Katanobacteria</taxon>
    </lineage>
</organism>
<reference evidence="11" key="1">
    <citation type="submission" date="2017-09" db="EMBL/GenBank/DDBJ databases">
        <title>Depth-based differentiation of microbial function through sediment-hosted aquifers and enrichment of novel symbionts in the deep terrestrial subsurface.</title>
        <authorList>
            <person name="Probst A.J."/>
            <person name="Ladd B."/>
            <person name="Jarett J.K."/>
            <person name="Geller-Mcgrath D.E."/>
            <person name="Sieber C.M.K."/>
            <person name="Emerson J.B."/>
            <person name="Anantharaman K."/>
            <person name="Thomas B.C."/>
            <person name="Malmstrom R."/>
            <person name="Stieglmeier M."/>
            <person name="Klingl A."/>
            <person name="Woyke T."/>
            <person name="Ryan C.M."/>
            <person name="Banfield J.F."/>
        </authorList>
    </citation>
    <scope>NUCLEOTIDE SEQUENCE [LARGE SCALE GENOMIC DNA]</scope>
</reference>
<evidence type="ECO:0000256" key="8">
    <source>
        <dbReference type="ARBA" id="ARBA00023235"/>
    </source>
</evidence>
<dbReference type="UniPathway" id="UPA00035">
    <property type="reaction ID" value="UER00042"/>
</dbReference>
<dbReference type="GO" id="GO:0000162">
    <property type="term" value="P:L-tryptophan biosynthetic process"/>
    <property type="evidence" value="ECO:0007669"/>
    <property type="project" value="UniProtKB-UniPathway"/>
</dbReference>
<dbReference type="EMBL" id="PFNL01000101">
    <property type="protein sequence ID" value="PIZ46401.1"/>
    <property type="molecule type" value="Genomic_DNA"/>
</dbReference>
<dbReference type="InterPro" id="IPR001240">
    <property type="entry name" value="PRAI_dom"/>
</dbReference>
<keyword evidence="8" id="KW-0413">Isomerase</keyword>
<proteinExistence type="predicted"/>
<evidence type="ECO:0000313" key="11">
    <source>
        <dbReference type="Proteomes" id="UP000228920"/>
    </source>
</evidence>
<keyword evidence="5" id="KW-0028">Amino-acid biosynthesis</keyword>
<keyword evidence="7" id="KW-0057">Aromatic amino acid biosynthesis</keyword>
<evidence type="ECO:0000256" key="3">
    <source>
        <dbReference type="ARBA" id="ARBA00012572"/>
    </source>
</evidence>
<dbReference type="InterPro" id="IPR013785">
    <property type="entry name" value="Aldolase_TIM"/>
</dbReference>
<dbReference type="InterPro" id="IPR044643">
    <property type="entry name" value="TrpF_fam"/>
</dbReference>
<dbReference type="EC" id="5.3.1.24" evidence="3"/>
<dbReference type="SUPFAM" id="SSF51366">
    <property type="entry name" value="Ribulose-phoshate binding barrel"/>
    <property type="match status" value="1"/>
</dbReference>
<dbReference type="AlphaFoldDB" id="A0A2M7TJN9"/>
<feature type="domain" description="N-(5'phosphoribosyl) anthranilate isomerase (PRAI)" evidence="9">
    <location>
        <begin position="44"/>
        <end position="185"/>
    </location>
</feature>
<sequence length="435" mass="49712">MKLLKLCNIKNIFETRTAASLGIQFLGYHLISENDFKRYDAIKQCVSELRKYYPNTHAILVTKEQDVNKIVPVIEEVEFDGVQLHYSDSNSQSSALKGHFGSTFIVVQVVSQDESIFKPSQADYVLIDKSYVGGTGKQVSQDQLDEIISKVRDVKTLLAGGISNSNLYQYLETPVDGFDIQSAIKSEKSTTTENSDFTQMFLLARLLGYKLSLQSGQVGFAIQDVNQQNHELLEEAIKGSIDFFHIDISDGFVGKVTDLQATKKLMNAINSINSHLRMQIHFFVSSQAKFENIYHEINLNNSFVCEIFVHVNRDNYSSFDPHFVSRDNIYFGLDVKDVIDESYPWEQFVKEQLLVCLQSKEHGDRIVNLNRGLKLIRYSTKEQPIITLDRSVDSEVVLNLEDSNPTNVVCGSYLRENISERYQHLKKYLHDRNEQ</sequence>
<comment type="catalytic activity">
    <reaction evidence="1">
        <text>N-(5-phospho-beta-D-ribosyl)anthranilate = 1-(2-carboxyphenylamino)-1-deoxy-D-ribulose 5-phosphate</text>
        <dbReference type="Rhea" id="RHEA:21540"/>
        <dbReference type="ChEBI" id="CHEBI:18277"/>
        <dbReference type="ChEBI" id="CHEBI:58613"/>
        <dbReference type="EC" id="5.3.1.24"/>
    </reaction>
</comment>
<evidence type="ECO:0000256" key="1">
    <source>
        <dbReference type="ARBA" id="ARBA00001164"/>
    </source>
</evidence>
<comment type="caution">
    <text evidence="10">The sequence shown here is derived from an EMBL/GenBank/DDBJ whole genome shotgun (WGS) entry which is preliminary data.</text>
</comment>
<dbReference type="PANTHER" id="PTHR42894:SF1">
    <property type="entry name" value="N-(5'-PHOSPHORIBOSYL)ANTHRANILATE ISOMERASE"/>
    <property type="match status" value="1"/>
</dbReference>
<keyword evidence="6" id="KW-0822">Tryptophan biosynthesis</keyword>